<dbReference type="OrthoDB" id="7740039at2"/>
<sequence length="192" mass="21428">MLKTITLRCDHPELSDILEPGEQLLWSGQPVQGRRFFQAVGHERLLHTAFLTAVLLVWAIMPFAPDRSGVSSDVPFQIGVIVTLTSLAIATGLALARQFVLTRLAYFVSDKRTIICRRGRNWKLQNQLHITSSPRSDAVSPFGSLQIQYAALEGTAQPDLWTRVSASVAYGYVYDPQELWPSVSTSRNSTFH</sequence>
<organism evidence="2 3">
    <name type="scientific">Falsiruegeria litorea R37</name>
    <dbReference type="NCBI Taxonomy" id="1200284"/>
    <lineage>
        <taxon>Bacteria</taxon>
        <taxon>Pseudomonadati</taxon>
        <taxon>Pseudomonadota</taxon>
        <taxon>Alphaproteobacteria</taxon>
        <taxon>Rhodobacterales</taxon>
        <taxon>Roseobacteraceae</taxon>
        <taxon>Falsiruegeria</taxon>
    </lineage>
</organism>
<dbReference type="Proteomes" id="UP000193077">
    <property type="component" value="Unassembled WGS sequence"/>
</dbReference>
<evidence type="ECO:0000313" key="2">
    <source>
        <dbReference type="EMBL" id="SLN63096.1"/>
    </source>
</evidence>
<name>A0A1Y5TLD8_9RHOB</name>
<reference evidence="2 3" key="1">
    <citation type="submission" date="2017-03" db="EMBL/GenBank/DDBJ databases">
        <authorList>
            <person name="Afonso C.L."/>
            <person name="Miller P.J."/>
            <person name="Scott M.A."/>
            <person name="Spackman E."/>
            <person name="Goraichik I."/>
            <person name="Dimitrov K.M."/>
            <person name="Suarez D.L."/>
            <person name="Swayne D.E."/>
        </authorList>
    </citation>
    <scope>NUCLEOTIDE SEQUENCE [LARGE SCALE GENOMIC DNA]</scope>
    <source>
        <strain evidence="2 3">CECT 7639</strain>
    </source>
</reference>
<dbReference type="RefSeq" id="WP_133057673.1">
    <property type="nucleotide sequence ID" value="NZ_FWFO01000003.1"/>
</dbReference>
<proteinExistence type="predicted"/>
<accession>A0A1Y5TLD8</accession>
<dbReference type="EMBL" id="FWFO01000003">
    <property type="protein sequence ID" value="SLN63096.1"/>
    <property type="molecule type" value="Genomic_DNA"/>
</dbReference>
<keyword evidence="1" id="KW-1133">Transmembrane helix</keyword>
<feature type="transmembrane region" description="Helical" evidence="1">
    <location>
        <begin position="76"/>
        <end position="96"/>
    </location>
</feature>
<dbReference type="AlphaFoldDB" id="A0A1Y5TLD8"/>
<gene>
    <name evidence="2" type="ORF">TRL7639_03541</name>
</gene>
<protein>
    <submittedName>
        <fullName evidence="2">Uncharacterized protein</fullName>
    </submittedName>
</protein>
<evidence type="ECO:0000256" key="1">
    <source>
        <dbReference type="SAM" id="Phobius"/>
    </source>
</evidence>
<evidence type="ECO:0000313" key="3">
    <source>
        <dbReference type="Proteomes" id="UP000193077"/>
    </source>
</evidence>
<keyword evidence="3" id="KW-1185">Reference proteome</keyword>
<feature type="transmembrane region" description="Helical" evidence="1">
    <location>
        <begin position="45"/>
        <end position="64"/>
    </location>
</feature>
<keyword evidence="1" id="KW-0472">Membrane</keyword>
<keyword evidence="1" id="KW-0812">Transmembrane</keyword>